<feature type="binding site" evidence="10">
    <location>
        <position position="72"/>
    </location>
    <ligand>
        <name>Na(+)</name>
        <dbReference type="ChEBI" id="CHEBI:29101"/>
        <note>structural</note>
    </ligand>
</feature>
<keyword evidence="4 10" id="KW-1133">Transmembrane helix</keyword>
<feature type="transmembrane region" description="Helical" evidence="10">
    <location>
        <begin position="96"/>
        <end position="113"/>
    </location>
</feature>
<dbReference type="GO" id="GO:0005886">
    <property type="term" value="C:plasma membrane"/>
    <property type="evidence" value="ECO:0007669"/>
    <property type="project" value="UniProtKB-SubCell"/>
</dbReference>
<feature type="transmembrane region" description="Helical" evidence="10">
    <location>
        <begin position="64"/>
        <end position="84"/>
    </location>
</feature>
<keyword evidence="2 10" id="KW-1003">Cell membrane</keyword>
<dbReference type="PANTHER" id="PTHR28259">
    <property type="entry name" value="FLUORIDE EXPORT PROTEIN 1-RELATED"/>
    <property type="match status" value="1"/>
</dbReference>
<keyword evidence="3 10" id="KW-0812">Transmembrane</keyword>
<feature type="transmembrane region" description="Helical" evidence="10">
    <location>
        <begin position="7"/>
        <end position="25"/>
    </location>
</feature>
<evidence type="ECO:0000256" key="7">
    <source>
        <dbReference type="ARBA" id="ARBA00035120"/>
    </source>
</evidence>
<dbReference type="PANTHER" id="PTHR28259:SF1">
    <property type="entry name" value="FLUORIDE EXPORT PROTEIN 1-RELATED"/>
    <property type="match status" value="1"/>
</dbReference>
<evidence type="ECO:0000256" key="6">
    <source>
        <dbReference type="ARBA" id="ARBA00023303"/>
    </source>
</evidence>
<dbReference type="GO" id="GO:0046872">
    <property type="term" value="F:metal ion binding"/>
    <property type="evidence" value="ECO:0007669"/>
    <property type="project" value="UniProtKB-KW"/>
</dbReference>
<evidence type="ECO:0000256" key="4">
    <source>
        <dbReference type="ARBA" id="ARBA00022989"/>
    </source>
</evidence>
<evidence type="ECO:0000313" key="11">
    <source>
        <dbReference type="EMBL" id="SHL14127.1"/>
    </source>
</evidence>
<comment type="activity regulation">
    <text evidence="10">Na(+) is not transported, but it plays an essential structural role and its presence is essential for fluoride channel function.</text>
</comment>
<feature type="binding site" evidence="10">
    <location>
        <position position="75"/>
    </location>
    <ligand>
        <name>Na(+)</name>
        <dbReference type="ChEBI" id="CHEBI:29101"/>
        <note>structural</note>
    </ligand>
</feature>
<gene>
    <name evidence="10" type="primary">fluC</name>
    <name evidence="10" type="synonym">crcB</name>
    <name evidence="11" type="ORF">SAMN05443507_1444</name>
</gene>
<comment type="similarity">
    <text evidence="7 10">Belongs to the fluoride channel Fluc/FEX (TC 1.A.43) family.</text>
</comment>
<dbReference type="InterPro" id="IPR003691">
    <property type="entry name" value="FluC"/>
</dbReference>
<keyword evidence="10" id="KW-0915">Sodium</keyword>
<proteinExistence type="inferred from homology"/>
<keyword evidence="10" id="KW-0479">Metal-binding</keyword>
<dbReference type="Pfam" id="PF02537">
    <property type="entry name" value="CRCB"/>
    <property type="match status" value="1"/>
</dbReference>
<keyword evidence="5 10" id="KW-0472">Membrane</keyword>
<evidence type="ECO:0000313" key="12">
    <source>
        <dbReference type="Proteomes" id="UP000184016"/>
    </source>
</evidence>
<dbReference type="Proteomes" id="UP000184016">
    <property type="component" value="Unassembled WGS sequence"/>
</dbReference>
<evidence type="ECO:0000256" key="1">
    <source>
        <dbReference type="ARBA" id="ARBA00004651"/>
    </source>
</evidence>
<protein>
    <recommendedName>
        <fullName evidence="10">Fluoride-specific ion channel FluC</fullName>
    </recommendedName>
</protein>
<dbReference type="EMBL" id="FRAF01000044">
    <property type="protein sequence ID" value="SHL14127.1"/>
    <property type="molecule type" value="Genomic_DNA"/>
</dbReference>
<reference evidence="12" key="1">
    <citation type="submission" date="2016-11" db="EMBL/GenBank/DDBJ databases">
        <authorList>
            <person name="Varghese N."/>
            <person name="Submissions S."/>
        </authorList>
    </citation>
    <scope>NUCLEOTIDE SEQUENCE [LARGE SCALE GENOMIC DNA]</scope>
    <source>
        <strain evidence="12">USBA-503</strain>
    </source>
</reference>
<evidence type="ECO:0000256" key="10">
    <source>
        <dbReference type="HAMAP-Rule" id="MF_00454"/>
    </source>
</evidence>
<dbReference type="GO" id="GO:0062054">
    <property type="term" value="F:fluoride channel activity"/>
    <property type="evidence" value="ECO:0007669"/>
    <property type="project" value="UniProtKB-UniRule"/>
</dbReference>
<comment type="catalytic activity">
    <reaction evidence="8">
        <text>fluoride(in) = fluoride(out)</text>
        <dbReference type="Rhea" id="RHEA:76159"/>
        <dbReference type="ChEBI" id="CHEBI:17051"/>
    </reaction>
    <physiologicalReaction direction="left-to-right" evidence="8">
        <dbReference type="Rhea" id="RHEA:76160"/>
    </physiologicalReaction>
</comment>
<evidence type="ECO:0000256" key="3">
    <source>
        <dbReference type="ARBA" id="ARBA00022692"/>
    </source>
</evidence>
<feature type="transmembrane region" description="Helical" evidence="10">
    <location>
        <begin position="31"/>
        <end position="52"/>
    </location>
</feature>
<accession>A0A1M6Y7D5</accession>
<comment type="function">
    <text evidence="9 10">Fluoride-specific ion channel. Important for reducing fluoride concentration in the cell, thus reducing its toxicity.</text>
</comment>
<keyword evidence="12" id="KW-1185">Reference proteome</keyword>
<dbReference type="AlphaFoldDB" id="A0A1M6Y7D5"/>
<evidence type="ECO:0000256" key="5">
    <source>
        <dbReference type="ARBA" id="ARBA00023136"/>
    </source>
</evidence>
<name>A0A1M6Y7D5_9BACL</name>
<dbReference type="RefSeq" id="WP_165612050.1">
    <property type="nucleotide sequence ID" value="NZ_FRAF01000044.1"/>
</dbReference>
<dbReference type="GO" id="GO:0140114">
    <property type="term" value="P:cellular detoxification of fluoride"/>
    <property type="evidence" value="ECO:0007669"/>
    <property type="project" value="UniProtKB-UniRule"/>
</dbReference>
<evidence type="ECO:0000256" key="2">
    <source>
        <dbReference type="ARBA" id="ARBA00022475"/>
    </source>
</evidence>
<keyword evidence="10" id="KW-0406">Ion transport</keyword>
<dbReference type="HAMAP" id="MF_00454">
    <property type="entry name" value="FluC"/>
    <property type="match status" value="1"/>
</dbReference>
<organism evidence="11 12">
    <name type="scientific">Alicyclobacillus tolerans</name>
    <dbReference type="NCBI Taxonomy" id="90970"/>
    <lineage>
        <taxon>Bacteria</taxon>
        <taxon>Bacillati</taxon>
        <taxon>Bacillota</taxon>
        <taxon>Bacilli</taxon>
        <taxon>Bacillales</taxon>
        <taxon>Alicyclobacillaceae</taxon>
        <taxon>Alicyclobacillus</taxon>
    </lineage>
</organism>
<keyword evidence="10" id="KW-0813">Transport</keyword>
<evidence type="ECO:0000256" key="9">
    <source>
        <dbReference type="ARBA" id="ARBA00049940"/>
    </source>
</evidence>
<sequence length="133" mass="14709">MMQFISLWIGGMIGGLLRYALSLWIPTPFDFPLGILVINLSGSFILGAFYQLAEVIEIKSWFRLGFATGVIGAYTTFSTFDLGVEQLALHHLVKSLSYAVVSLIGGPMFSYIGEKMMDFVSGKCKQTIKELVQ</sequence>
<comment type="subcellular location">
    <subcellularLocation>
        <location evidence="1 10">Cell membrane</location>
        <topology evidence="1 10">Multi-pass membrane protein</topology>
    </subcellularLocation>
</comment>
<dbReference type="STRING" id="1830138.SAMN05443507_1444"/>
<evidence type="ECO:0000256" key="8">
    <source>
        <dbReference type="ARBA" id="ARBA00035585"/>
    </source>
</evidence>
<keyword evidence="6 10" id="KW-0407">Ion channel</keyword>